<keyword evidence="11" id="KW-0255">Endonuclease</keyword>
<evidence type="ECO:0000256" key="5">
    <source>
        <dbReference type="ARBA" id="ARBA00022763"/>
    </source>
</evidence>
<evidence type="ECO:0000256" key="6">
    <source>
        <dbReference type="ARBA" id="ARBA00022801"/>
    </source>
</evidence>
<dbReference type="CDD" id="cd09084">
    <property type="entry name" value="EEP-2"/>
    <property type="match status" value="1"/>
</dbReference>
<keyword evidence="11" id="KW-0269">Exonuclease</keyword>
<dbReference type="STRING" id="1465490.SAMN05444277_110120"/>
<evidence type="ECO:0000256" key="7">
    <source>
        <dbReference type="ARBA" id="ARBA00022842"/>
    </source>
</evidence>
<dbReference type="GO" id="GO:0006281">
    <property type="term" value="P:DNA repair"/>
    <property type="evidence" value="ECO:0007669"/>
    <property type="project" value="UniProtKB-KW"/>
</dbReference>
<comment type="cofactor">
    <cofactor evidence="1">
        <name>Mn(2+)</name>
        <dbReference type="ChEBI" id="CHEBI:29035"/>
    </cofactor>
</comment>
<keyword evidence="9" id="KW-0812">Transmembrane</keyword>
<evidence type="ECO:0000256" key="3">
    <source>
        <dbReference type="ARBA" id="ARBA00022722"/>
    </source>
</evidence>
<feature type="transmembrane region" description="Helical" evidence="9">
    <location>
        <begin position="39"/>
        <end position="64"/>
    </location>
</feature>
<dbReference type="InterPro" id="IPR051547">
    <property type="entry name" value="TDP2-like"/>
</dbReference>
<keyword evidence="7" id="KW-0460">Magnesium</keyword>
<evidence type="ECO:0000256" key="9">
    <source>
        <dbReference type="SAM" id="Phobius"/>
    </source>
</evidence>
<dbReference type="AlphaFoldDB" id="A0A1I5Y2X8"/>
<evidence type="ECO:0000313" key="11">
    <source>
        <dbReference type="EMBL" id="SFQ38539.1"/>
    </source>
</evidence>
<keyword evidence="3" id="KW-0540">Nuclease</keyword>
<keyword evidence="4" id="KW-0479">Metal-binding</keyword>
<dbReference type="PANTHER" id="PTHR15822:SF4">
    <property type="entry name" value="TYROSYL-DNA PHOSPHODIESTERASE 2"/>
    <property type="match status" value="1"/>
</dbReference>
<comment type="cofactor">
    <cofactor evidence="2">
        <name>Mg(2+)</name>
        <dbReference type="ChEBI" id="CHEBI:18420"/>
    </cofactor>
</comment>
<organism evidence="11 12">
    <name type="scientific">Parafilimonas terrae</name>
    <dbReference type="NCBI Taxonomy" id="1465490"/>
    <lineage>
        <taxon>Bacteria</taxon>
        <taxon>Pseudomonadati</taxon>
        <taxon>Bacteroidota</taxon>
        <taxon>Chitinophagia</taxon>
        <taxon>Chitinophagales</taxon>
        <taxon>Chitinophagaceae</taxon>
        <taxon>Parafilimonas</taxon>
    </lineage>
</organism>
<dbReference type="SUPFAM" id="SSF56219">
    <property type="entry name" value="DNase I-like"/>
    <property type="match status" value="1"/>
</dbReference>
<dbReference type="GO" id="GO:0004519">
    <property type="term" value="F:endonuclease activity"/>
    <property type="evidence" value="ECO:0007669"/>
    <property type="project" value="UniProtKB-KW"/>
</dbReference>
<dbReference type="GO" id="GO:0046872">
    <property type="term" value="F:metal ion binding"/>
    <property type="evidence" value="ECO:0007669"/>
    <property type="project" value="UniProtKB-KW"/>
</dbReference>
<gene>
    <name evidence="11" type="ORF">SAMN05444277_110120</name>
</gene>
<dbReference type="OrthoDB" id="635146at2"/>
<evidence type="ECO:0000256" key="8">
    <source>
        <dbReference type="ARBA" id="ARBA00023204"/>
    </source>
</evidence>
<keyword evidence="6 11" id="KW-0378">Hydrolase</keyword>
<dbReference type="EMBL" id="FOXQ01000010">
    <property type="protein sequence ID" value="SFQ38539.1"/>
    <property type="molecule type" value="Genomic_DNA"/>
</dbReference>
<dbReference type="InterPro" id="IPR036691">
    <property type="entry name" value="Endo/exonu/phosph_ase_sf"/>
</dbReference>
<sequence>MANIVRHIIRNIFLVITIIICLVYVLTLLVPFLNPQHWWLVGFLGLTFPYLFFLLLFAFFFWLIAKPKISLLPLLILLLGYKQISVTFAANFTPSNLSIKPDSTVRLISWNVANMYGLSKNQETKQHNRTELAQSVLDLQPDIICLQEFNHSFTRGENADNIGLFSKKYPYYFYSKDYDKENGFYTSGSIIFSKYPLIDSGKTGFPGEFAGSLIYVDAKINNDTLRIFTTHLQSFGFNTADYAEMNKIKERDDEAIHASKNIFIKMKAAFTNRGLQADIVRRQTDSVTYSSVICGDFNDVPTSYTYFRVKNRRSDAFLKTGTGVGKTYSTLAPMLRIDYILPDTSIMVKQFDMVDENLSDHVMLVSDLKLK</sequence>
<dbReference type="GO" id="GO:0004527">
    <property type="term" value="F:exonuclease activity"/>
    <property type="evidence" value="ECO:0007669"/>
    <property type="project" value="UniProtKB-KW"/>
</dbReference>
<keyword evidence="12" id="KW-1185">Reference proteome</keyword>
<accession>A0A1I5Y2X8</accession>
<evidence type="ECO:0000259" key="10">
    <source>
        <dbReference type="Pfam" id="PF03372"/>
    </source>
</evidence>
<dbReference type="RefSeq" id="WP_090660633.1">
    <property type="nucleotide sequence ID" value="NZ_FOXQ01000010.1"/>
</dbReference>
<evidence type="ECO:0000256" key="4">
    <source>
        <dbReference type="ARBA" id="ARBA00022723"/>
    </source>
</evidence>
<keyword evidence="8" id="KW-0234">DNA repair</keyword>
<name>A0A1I5Y2X8_9BACT</name>
<reference evidence="11 12" key="1">
    <citation type="submission" date="2016-10" db="EMBL/GenBank/DDBJ databases">
        <authorList>
            <person name="de Groot N.N."/>
        </authorList>
    </citation>
    <scope>NUCLEOTIDE SEQUENCE [LARGE SCALE GENOMIC DNA]</scope>
    <source>
        <strain evidence="11 12">DSM 28286</strain>
    </source>
</reference>
<evidence type="ECO:0000313" key="12">
    <source>
        <dbReference type="Proteomes" id="UP000199031"/>
    </source>
</evidence>
<dbReference type="InterPro" id="IPR005135">
    <property type="entry name" value="Endo/exonuclease/phosphatase"/>
</dbReference>
<feature type="transmembrane region" description="Helical" evidence="9">
    <location>
        <begin position="12"/>
        <end position="33"/>
    </location>
</feature>
<feature type="transmembrane region" description="Helical" evidence="9">
    <location>
        <begin position="71"/>
        <end position="92"/>
    </location>
</feature>
<protein>
    <submittedName>
        <fullName evidence="11">Metal-dependent hydrolase, endonuclease/exonuclease/phosphatase family</fullName>
    </submittedName>
</protein>
<keyword evidence="9" id="KW-1133">Transmembrane helix</keyword>
<dbReference type="PANTHER" id="PTHR15822">
    <property type="entry name" value="TRAF AND TNF RECEPTOR-ASSOCIATED PROTEIN"/>
    <property type="match status" value="1"/>
</dbReference>
<keyword evidence="9" id="KW-0472">Membrane</keyword>
<feature type="domain" description="Endonuclease/exonuclease/phosphatase" evidence="10">
    <location>
        <begin position="109"/>
        <end position="361"/>
    </location>
</feature>
<dbReference type="Proteomes" id="UP000199031">
    <property type="component" value="Unassembled WGS sequence"/>
</dbReference>
<keyword evidence="5" id="KW-0227">DNA damage</keyword>
<dbReference type="Pfam" id="PF03372">
    <property type="entry name" value="Exo_endo_phos"/>
    <property type="match status" value="1"/>
</dbReference>
<dbReference type="Gene3D" id="3.60.10.10">
    <property type="entry name" value="Endonuclease/exonuclease/phosphatase"/>
    <property type="match status" value="1"/>
</dbReference>
<evidence type="ECO:0000256" key="2">
    <source>
        <dbReference type="ARBA" id="ARBA00001946"/>
    </source>
</evidence>
<proteinExistence type="predicted"/>
<evidence type="ECO:0000256" key="1">
    <source>
        <dbReference type="ARBA" id="ARBA00001936"/>
    </source>
</evidence>